<evidence type="ECO:0000256" key="1">
    <source>
        <dbReference type="SAM" id="Coils"/>
    </source>
</evidence>
<dbReference type="InterPro" id="IPR025554">
    <property type="entry name" value="DUF4140"/>
</dbReference>
<dbReference type="PANTHER" id="PTHR31005:SF10">
    <property type="entry name" value="DUF4140 DOMAIN-CONTAINING PROTEIN"/>
    <property type="match status" value="1"/>
</dbReference>
<dbReference type="InterPro" id="IPR011935">
    <property type="entry name" value="CHP02231"/>
</dbReference>
<dbReference type="OrthoDB" id="10068793at2759"/>
<gene>
    <name evidence="5" type="ORF">MENT_LOCUS37018</name>
</gene>
<dbReference type="AlphaFoldDB" id="A0A6V7WCE2"/>
<organism evidence="5 6">
    <name type="scientific">Meloidogyne enterolobii</name>
    <name type="common">Root-knot nematode worm</name>
    <name type="synonym">Meloidogyne mayaguensis</name>
    <dbReference type="NCBI Taxonomy" id="390850"/>
    <lineage>
        <taxon>Eukaryota</taxon>
        <taxon>Metazoa</taxon>
        <taxon>Ecdysozoa</taxon>
        <taxon>Nematoda</taxon>
        <taxon>Chromadorea</taxon>
        <taxon>Rhabditida</taxon>
        <taxon>Tylenchina</taxon>
        <taxon>Tylenchomorpha</taxon>
        <taxon>Tylenchoidea</taxon>
        <taxon>Meloidogynidae</taxon>
        <taxon>Meloidogyninae</taxon>
        <taxon>Meloidogyne</taxon>
    </lineage>
</organism>
<evidence type="ECO:0000259" key="3">
    <source>
        <dbReference type="Pfam" id="PF13598"/>
    </source>
</evidence>
<dbReference type="InterPro" id="IPR037291">
    <property type="entry name" value="DUF4139"/>
</dbReference>
<comment type="caution">
    <text evidence="5">The sequence shown here is derived from an EMBL/GenBank/DDBJ whole genome shotgun (WGS) entry which is preliminary data.</text>
</comment>
<keyword evidence="1" id="KW-0175">Coiled coil</keyword>
<feature type="region of interest" description="Disordered" evidence="2">
    <location>
        <begin position="338"/>
        <end position="372"/>
    </location>
</feature>
<dbReference type="NCBIfam" id="TIGR02231">
    <property type="entry name" value="mucoidy inhibitor MuiA family protein"/>
    <property type="match status" value="1"/>
</dbReference>
<proteinExistence type="predicted"/>
<name>A0A6V7WCE2_MELEN</name>
<evidence type="ECO:0000256" key="2">
    <source>
        <dbReference type="SAM" id="MobiDB-lite"/>
    </source>
</evidence>
<reference evidence="5 6" key="1">
    <citation type="submission" date="2020-08" db="EMBL/GenBank/DDBJ databases">
        <authorList>
            <person name="Koutsovoulos G."/>
            <person name="Danchin GJ E."/>
        </authorList>
    </citation>
    <scope>NUCLEOTIDE SEQUENCE [LARGE SCALE GENOMIC DNA]</scope>
</reference>
<feature type="domain" description="DUF4139" evidence="3">
    <location>
        <begin position="393"/>
        <end position="720"/>
    </location>
</feature>
<accession>A0A6V7WCE2</accession>
<evidence type="ECO:0000313" key="6">
    <source>
        <dbReference type="Proteomes" id="UP000580250"/>
    </source>
</evidence>
<feature type="coiled-coil region" evidence="1">
    <location>
        <begin position="228"/>
        <end position="262"/>
    </location>
</feature>
<dbReference type="Pfam" id="PF13600">
    <property type="entry name" value="DUF4140"/>
    <property type="match status" value="1"/>
</dbReference>
<feature type="domain" description="DUF4140" evidence="4">
    <location>
        <begin position="43"/>
        <end position="148"/>
    </location>
</feature>
<evidence type="ECO:0000313" key="5">
    <source>
        <dbReference type="EMBL" id="CAD2184649.1"/>
    </source>
</evidence>
<sequence>MTATTTTTSSDFSPIISQKSSFTSEQSMPILNLEAKELITKSVVVYLDRAEVKRKIVFQRPEQIQLPFKMMIRINNVSPMIARDSIRVDGQSGVLILDVDYVEIPQFCNNDDGSENISFLEMETTDLEGNCAALNDQIDVLQKRLDVLDGVAKQIGKNALVSTDAVQQRRCGVQAAQQIQDQQQINGCIEGGAQQNVSMQFAPTSLFLLNEDSMKNLSSFLDYYGKTAGETRSELRQKAKELAELKERLAKSEWELNKQRGKMEYDKNKRSINLLVEILSNEEDSSIDSSIGDGHCELLLVYQVFSCTWRPSYSLRASSSGVLNSRYLSKRKMSRSSLKIKAGTSNENLPEEREDEEEENEEKRGNKEEEEIKKKEEKLLKEKKERREEDCSEAILLSFHGMVEQNTDEDWKDAQLILSTAQPCSANSVPCVPSLNAMLQRTVISGFRQRNHSTATARHRRMLNSHAASQEDLDAGIGSFDYNELIDAQHLQQQMRAAAIATSVHGSGSENYSIHSLEQMPSTYFPIDHPCTIPADGQPHKIDIAHIELLPTYWHECVPSRMSSAFINAKLVNCSPLPLLPGPLSVFFNNSFVSTSNLKLVLPGEEFRCLLGVDPAIKVEYKRANTSNEQFGFMTKKSLSTHEQAISLRNAKANQSVQITIREPVPKAVDDQVKIALIHPDLKTQKSECRLTKEHNLEWTVKLAPGEQRELVVKWTAEYPAQECVLFTSGNSCPSLHIAPTYGRIH</sequence>
<evidence type="ECO:0000259" key="4">
    <source>
        <dbReference type="Pfam" id="PF13600"/>
    </source>
</evidence>
<dbReference type="PANTHER" id="PTHR31005">
    <property type="entry name" value="DUF4139 DOMAIN-CONTAINING PROTEIN"/>
    <property type="match status" value="1"/>
</dbReference>
<dbReference type="EMBL" id="CAJEWN010000510">
    <property type="protein sequence ID" value="CAD2184649.1"/>
    <property type="molecule type" value="Genomic_DNA"/>
</dbReference>
<protein>
    <submittedName>
        <fullName evidence="5">Uncharacterized protein</fullName>
    </submittedName>
</protein>
<dbReference type="Pfam" id="PF13598">
    <property type="entry name" value="DUF4139"/>
    <property type="match status" value="1"/>
</dbReference>
<dbReference type="Proteomes" id="UP000580250">
    <property type="component" value="Unassembled WGS sequence"/>
</dbReference>
<feature type="compositionally biased region" description="Basic and acidic residues" evidence="2">
    <location>
        <begin position="361"/>
        <end position="372"/>
    </location>
</feature>